<feature type="region of interest" description="Disordered" evidence="1">
    <location>
        <begin position="157"/>
        <end position="201"/>
    </location>
</feature>
<feature type="compositionally biased region" description="Basic and acidic residues" evidence="1">
    <location>
        <begin position="419"/>
        <end position="446"/>
    </location>
</feature>
<feature type="region of interest" description="Disordered" evidence="1">
    <location>
        <begin position="1"/>
        <end position="42"/>
    </location>
</feature>
<comment type="caution">
    <text evidence="2">The sequence shown here is derived from an EMBL/GenBank/DDBJ whole genome shotgun (WGS) entry which is preliminary data.</text>
</comment>
<feature type="non-terminal residue" evidence="2">
    <location>
        <position position="812"/>
    </location>
</feature>
<dbReference type="AlphaFoldDB" id="K0SME8"/>
<feature type="region of interest" description="Disordered" evidence="1">
    <location>
        <begin position="311"/>
        <end position="593"/>
    </location>
</feature>
<protein>
    <recommendedName>
        <fullName evidence="4">Helicase-associated domain-containing protein</fullName>
    </recommendedName>
</protein>
<feature type="compositionally biased region" description="Low complexity" evidence="1">
    <location>
        <begin position="82"/>
        <end position="92"/>
    </location>
</feature>
<dbReference type="Proteomes" id="UP000266841">
    <property type="component" value="Unassembled WGS sequence"/>
</dbReference>
<feature type="compositionally biased region" description="Basic residues" evidence="1">
    <location>
        <begin position="766"/>
        <end position="777"/>
    </location>
</feature>
<evidence type="ECO:0000256" key="1">
    <source>
        <dbReference type="SAM" id="MobiDB-lite"/>
    </source>
</evidence>
<accession>K0SME8</accession>
<feature type="compositionally biased region" description="Basic residues" evidence="1">
    <location>
        <begin position="65"/>
        <end position="76"/>
    </location>
</feature>
<evidence type="ECO:0000313" key="2">
    <source>
        <dbReference type="EMBL" id="EJK66545.1"/>
    </source>
</evidence>
<organism evidence="2 3">
    <name type="scientific">Thalassiosira oceanica</name>
    <name type="common">Marine diatom</name>
    <dbReference type="NCBI Taxonomy" id="159749"/>
    <lineage>
        <taxon>Eukaryota</taxon>
        <taxon>Sar</taxon>
        <taxon>Stramenopiles</taxon>
        <taxon>Ochrophyta</taxon>
        <taxon>Bacillariophyta</taxon>
        <taxon>Coscinodiscophyceae</taxon>
        <taxon>Thalassiosirophycidae</taxon>
        <taxon>Thalassiosirales</taxon>
        <taxon>Thalassiosiraceae</taxon>
        <taxon>Thalassiosira</taxon>
    </lineage>
</organism>
<feature type="region of interest" description="Disordered" evidence="1">
    <location>
        <begin position="654"/>
        <end position="812"/>
    </location>
</feature>
<feature type="compositionally biased region" description="Basic and acidic residues" evidence="1">
    <location>
        <begin position="780"/>
        <end position="791"/>
    </location>
</feature>
<name>K0SME8_THAOC</name>
<keyword evidence="3" id="KW-1185">Reference proteome</keyword>
<sequence>MDDKSAYTSSERKAAKKAARNGQVWSRGKNATHTRSFRNLMAYKKNHPNAIDQFKSELDSLVAKSRGRKSTSKGSKRGSGAGSKSQKSSSGRPAPMNADLSVGRKKSKGRKQAAATRSARVSPNDEVKLLEVRLPDDGSRPYDFAKNAQVQFLGTKKPEAEAETIKPKPAKRLKSREQAEEEWSSIEAGKPAPSAMPARRTSRKRKMRVRFADEVYGDEVEYHSVDHAIRHGRLSNRLCHWLADWPAVTTTTRCRGSSVRVAGCLYCKHGVCCLAPSQQYEQAVLNEAADQPESLRCWYVCTVLSVPHPAGHDHPGIQDGVEHQPPHLDAGGHDGHGDGVPPPAAGDDGTVHPPQEEEGGPLVAHDGGPTRRSSRPTTRAATAAARTHPATAGGGRPGPQLGQGQRAVGGTPRRARPLPRGERGEDAHGRTVEARDVGGHPAHGAEEEQAVGRADPPPRRGGLRLVPREGEQRRPHGGPCLRGEVGGQLRRAQGPRGSQRGRVVGGTGPPALQVVQGPEEEEVEREDARGEGGLARGHRLPLVGGQGRSGGPRGEGGGPVASEVRGAGGGQGEGGALRRQLADQGARAVERKQYKLPNHGKLTPERVALMESIGFRWSMTAKRVTWDERFAQLVEHYNGVRAAAAGMATVVEEGAEAEAEDGGGKAGGVKAEGTEPMDTDAAEGAASEGGVKAEGAAAVKGEEETSDAGEEKPPPPAQQARRSSPRTTPSPSGWPSSARPAAAPSSPAPRSTGSTGSASTGDRSAARRTRRPRRPVRPPRPGDVREQHEEPAQDEPAQGGAGKGARRDGIRV</sequence>
<feature type="compositionally biased region" description="Gly residues" evidence="1">
    <location>
        <begin position="566"/>
        <end position="575"/>
    </location>
</feature>
<feature type="compositionally biased region" description="Basic and acidic residues" evidence="1">
    <location>
        <begin position="311"/>
        <end position="337"/>
    </location>
</feature>
<feature type="region of interest" description="Disordered" evidence="1">
    <location>
        <begin position="62"/>
        <end position="124"/>
    </location>
</feature>
<evidence type="ECO:0008006" key="4">
    <source>
        <dbReference type="Google" id="ProtNLM"/>
    </source>
</evidence>
<feature type="compositionally biased region" description="Basic and acidic residues" evidence="1">
    <location>
        <begin position="1"/>
        <end position="13"/>
    </location>
</feature>
<gene>
    <name evidence="2" type="ORF">THAOC_12531</name>
</gene>
<evidence type="ECO:0000313" key="3">
    <source>
        <dbReference type="Proteomes" id="UP000266841"/>
    </source>
</evidence>
<dbReference type="EMBL" id="AGNL01014787">
    <property type="protein sequence ID" value="EJK66545.1"/>
    <property type="molecule type" value="Genomic_DNA"/>
</dbReference>
<feature type="compositionally biased region" description="Low complexity" evidence="1">
    <location>
        <begin position="721"/>
        <end position="763"/>
    </location>
</feature>
<feature type="compositionally biased region" description="Gly residues" evidence="1">
    <location>
        <begin position="544"/>
        <end position="559"/>
    </location>
</feature>
<proteinExistence type="predicted"/>
<feature type="compositionally biased region" description="Low complexity" evidence="1">
    <location>
        <begin position="375"/>
        <end position="391"/>
    </location>
</feature>
<feature type="compositionally biased region" description="Low complexity" evidence="1">
    <location>
        <begin position="682"/>
        <end position="699"/>
    </location>
</feature>
<reference evidence="2 3" key="1">
    <citation type="journal article" date="2012" name="Genome Biol.">
        <title>Genome and low-iron response of an oceanic diatom adapted to chronic iron limitation.</title>
        <authorList>
            <person name="Lommer M."/>
            <person name="Specht M."/>
            <person name="Roy A.S."/>
            <person name="Kraemer L."/>
            <person name="Andreson R."/>
            <person name="Gutowska M.A."/>
            <person name="Wolf J."/>
            <person name="Bergner S.V."/>
            <person name="Schilhabel M.B."/>
            <person name="Klostermeier U.C."/>
            <person name="Beiko R.G."/>
            <person name="Rosenstiel P."/>
            <person name="Hippler M."/>
            <person name="Laroche J."/>
        </authorList>
    </citation>
    <scope>NUCLEOTIDE SEQUENCE [LARGE SCALE GENOMIC DNA]</scope>
    <source>
        <strain evidence="2 3">CCMP1005</strain>
    </source>
</reference>
<feature type="compositionally biased region" description="Basic and acidic residues" evidence="1">
    <location>
        <begin position="157"/>
        <end position="166"/>
    </location>
</feature>